<evidence type="ECO:0000256" key="1">
    <source>
        <dbReference type="SAM" id="MobiDB-lite"/>
    </source>
</evidence>
<evidence type="ECO:0000313" key="3">
    <source>
        <dbReference type="Proteomes" id="UP001595912"/>
    </source>
</evidence>
<comment type="caution">
    <text evidence="2">The sequence shown here is derived from an EMBL/GenBank/DDBJ whole genome shotgun (WGS) entry which is preliminary data.</text>
</comment>
<sequence length="199" mass="21530">MSIRVMTWVWDNSTASGNDRLVLLAIADNAGDDGGNAWPSLHTLARKTLLDVRTVRRALRRLEAGGHLFVGIAAGPRGANRYTVRMRRHALATDETSVDGDVENPVDGPSTPPGDSTGGHNARRHKTPESPDKLRTGDPGPDAARITSKTSKNGPREGDVRESNCAAPPLEPRAPRCLRHFHQPVNNCASCRSEHLGRN</sequence>
<feature type="compositionally biased region" description="Low complexity" evidence="1">
    <location>
        <begin position="107"/>
        <end position="119"/>
    </location>
</feature>
<proteinExistence type="predicted"/>
<name>A0ABV9WGB0_9ACTN</name>
<gene>
    <name evidence="2" type="ORF">ACFPIJ_58190</name>
</gene>
<protein>
    <submittedName>
        <fullName evidence="2">Helix-turn-helix domain-containing protein</fullName>
    </submittedName>
</protein>
<organism evidence="2 3">
    <name type="scientific">Dactylosporangium cerinum</name>
    <dbReference type="NCBI Taxonomy" id="1434730"/>
    <lineage>
        <taxon>Bacteria</taxon>
        <taxon>Bacillati</taxon>
        <taxon>Actinomycetota</taxon>
        <taxon>Actinomycetes</taxon>
        <taxon>Micromonosporales</taxon>
        <taxon>Micromonosporaceae</taxon>
        <taxon>Dactylosporangium</taxon>
    </lineage>
</organism>
<dbReference type="EMBL" id="JBHSIU010000128">
    <property type="protein sequence ID" value="MFC5007528.1"/>
    <property type="molecule type" value="Genomic_DNA"/>
</dbReference>
<dbReference type="InterPro" id="IPR036388">
    <property type="entry name" value="WH-like_DNA-bd_sf"/>
</dbReference>
<feature type="region of interest" description="Disordered" evidence="1">
    <location>
        <begin position="93"/>
        <end position="172"/>
    </location>
</feature>
<accession>A0ABV9WGB0</accession>
<dbReference type="Pfam" id="PF13730">
    <property type="entry name" value="HTH_36"/>
    <property type="match status" value="1"/>
</dbReference>
<dbReference type="Proteomes" id="UP001595912">
    <property type="component" value="Unassembled WGS sequence"/>
</dbReference>
<dbReference type="RefSeq" id="WP_380128171.1">
    <property type="nucleotide sequence ID" value="NZ_JBHSIU010000128.1"/>
</dbReference>
<evidence type="ECO:0000313" key="2">
    <source>
        <dbReference type="EMBL" id="MFC5007528.1"/>
    </source>
</evidence>
<reference evidence="3" key="1">
    <citation type="journal article" date="2019" name="Int. J. Syst. Evol. Microbiol.">
        <title>The Global Catalogue of Microorganisms (GCM) 10K type strain sequencing project: providing services to taxonomists for standard genome sequencing and annotation.</title>
        <authorList>
            <consortium name="The Broad Institute Genomics Platform"/>
            <consortium name="The Broad Institute Genome Sequencing Center for Infectious Disease"/>
            <person name="Wu L."/>
            <person name="Ma J."/>
        </authorList>
    </citation>
    <scope>NUCLEOTIDE SEQUENCE [LARGE SCALE GENOMIC DNA]</scope>
    <source>
        <strain evidence="3">CGMCC 4.7152</strain>
    </source>
</reference>
<feature type="compositionally biased region" description="Basic and acidic residues" evidence="1">
    <location>
        <begin position="127"/>
        <end position="136"/>
    </location>
</feature>
<dbReference type="Gene3D" id="1.10.10.10">
    <property type="entry name" value="Winged helix-like DNA-binding domain superfamily/Winged helix DNA-binding domain"/>
    <property type="match status" value="1"/>
</dbReference>
<keyword evidence="3" id="KW-1185">Reference proteome</keyword>